<keyword evidence="2" id="KW-1185">Reference proteome</keyword>
<proteinExistence type="predicted"/>
<organism evidence="1 2">
    <name type="scientific">Smittium simulii</name>
    <dbReference type="NCBI Taxonomy" id="133385"/>
    <lineage>
        <taxon>Eukaryota</taxon>
        <taxon>Fungi</taxon>
        <taxon>Fungi incertae sedis</taxon>
        <taxon>Zoopagomycota</taxon>
        <taxon>Kickxellomycotina</taxon>
        <taxon>Harpellomycetes</taxon>
        <taxon>Harpellales</taxon>
        <taxon>Legeriomycetaceae</taxon>
        <taxon>Smittium</taxon>
    </lineage>
</organism>
<comment type="caution">
    <text evidence="1">The sequence shown here is derived from an EMBL/GenBank/DDBJ whole genome shotgun (WGS) entry which is preliminary data.</text>
</comment>
<reference evidence="1 2" key="1">
    <citation type="journal article" date="2018" name="MBio">
        <title>Comparative Genomics Reveals the Core Gene Toolbox for the Fungus-Insect Symbiosis.</title>
        <authorList>
            <person name="Wang Y."/>
            <person name="Stata M."/>
            <person name="Wang W."/>
            <person name="Stajich J.E."/>
            <person name="White M.M."/>
            <person name="Moncalvo J.M."/>
        </authorList>
    </citation>
    <scope>NUCLEOTIDE SEQUENCE [LARGE SCALE GENOMIC DNA]</scope>
    <source>
        <strain evidence="1 2">SWE-8-4</strain>
    </source>
</reference>
<name>A0A2T9YQG0_9FUNG</name>
<sequence>MKSSYNFYTLPGKKHMFKGEPCMYYNAHFFESAKISICGNFYALAEALSRDYCLHKTILGYASLKDMWGLKCLNNCFKYKNLPNNEHRNFIINDLTKNFHKKYENNG</sequence>
<gene>
    <name evidence="1" type="ORF">BB561_002483</name>
</gene>
<evidence type="ECO:0000313" key="2">
    <source>
        <dbReference type="Proteomes" id="UP000245383"/>
    </source>
</evidence>
<dbReference type="Proteomes" id="UP000245383">
    <property type="component" value="Unassembled WGS sequence"/>
</dbReference>
<evidence type="ECO:0000313" key="1">
    <source>
        <dbReference type="EMBL" id="PVU94546.1"/>
    </source>
</evidence>
<protein>
    <submittedName>
        <fullName evidence="1">Uncharacterized protein</fullName>
    </submittedName>
</protein>
<dbReference type="EMBL" id="MBFR01000086">
    <property type="protein sequence ID" value="PVU94546.1"/>
    <property type="molecule type" value="Genomic_DNA"/>
</dbReference>
<dbReference type="AlphaFoldDB" id="A0A2T9YQG0"/>
<accession>A0A2T9YQG0</accession>